<sequence>MDEEDFFSDDDLGNIPDDTILELEQYALSSTPMQNPQSLQQPFRKQAHNASSLIRTGGANKNLPWRPPQPTRPQIRSQALRAPPQIAPPASAPDPPSSDYGLDDEEVIDLDEPSMVIQPDARMQNQHPSVQPGYQQQEASQSPSQAEMEAAYAAADAELGNQTFGRWQSPQPRYNPPSGSSADTSALKARIAQLEAERTRLQHAEHQAREEARQKQGEISIVRANQEKAMRQYETRIAQMQKVHADGAARQKAELEAQKKEREKMETNNRFLQHDLAQEAERTKRSTAAPKSRVATQMGTPRRNKRTAIGDGFDDDEVRLVSPTRSKERVKEQTPKLGAKRKRSANDSPVASLSFTQPVQLQHTDSEQTIVSFPETTAEGAIQRRDSRYDYLQLILNHRPYEGHARTVEQMAKYSFPSRPEHSLASIFIDKITYEANAGNDLPLMICRVLLTLWSQCLDDKFFTPLYLVVHMLRSVLETELTSTSSTLLQEALPLCIRSVDLVSVPIARASTNRTFAAKVDFDALDRLAEEIEVDEVLDFLHGLCQAATLSPESLDVFWRTMDVTWILLVLNKALPLDQIITVLQILITSARPSTFSVVSDDPESQANNERQTVDRLTNMLFEMPEVRKDEPPYDEEDILALRIEVLSVFWEMCHTDHGGQVLAMHRSVIGRLVRFLDSQVSKLYKVQPSMSVSSPAKDDQSIHGLIVQTVNTTVRILHHLLRTYGDNFVLGQKVGTVLGGYHKFLIGLTRVAFSEQLIFEAGIETEVSEAAHNILDQLLGPEEGEAVMKAIETPRGTRGSTTDKDTSAEHSQNRDDDTTMSE</sequence>
<feature type="region of interest" description="Disordered" evidence="1">
    <location>
        <begin position="201"/>
        <end position="223"/>
    </location>
</feature>
<dbReference type="EMBL" id="LAFY01000445">
    <property type="protein sequence ID" value="KJX97895.1"/>
    <property type="molecule type" value="Genomic_DNA"/>
</dbReference>
<dbReference type="Pfam" id="PF21048">
    <property type="entry name" value="Rad26-like_N"/>
    <property type="match status" value="1"/>
</dbReference>
<protein>
    <recommendedName>
        <fullName evidence="7">DNA repair protein Rad26</fullName>
    </recommendedName>
</protein>
<feature type="compositionally biased region" description="Low complexity" evidence="1">
    <location>
        <begin position="135"/>
        <end position="158"/>
    </location>
</feature>
<dbReference type="STRING" id="1047168.A0A0F4GNW1"/>
<dbReference type="AlphaFoldDB" id="A0A0F4GNW1"/>
<feature type="compositionally biased region" description="Polar residues" evidence="1">
    <location>
        <begin position="123"/>
        <end position="134"/>
    </location>
</feature>
<evidence type="ECO:0000259" key="4">
    <source>
        <dbReference type="Pfam" id="PF21048"/>
    </source>
</evidence>
<feature type="compositionally biased region" description="Basic and acidic residues" evidence="1">
    <location>
        <begin position="243"/>
        <end position="284"/>
    </location>
</feature>
<feature type="compositionally biased region" description="Pro residues" evidence="1">
    <location>
        <begin position="85"/>
        <end position="96"/>
    </location>
</feature>
<evidence type="ECO:0008006" key="7">
    <source>
        <dbReference type="Google" id="ProtNLM"/>
    </source>
</evidence>
<dbReference type="Pfam" id="PF21046">
    <property type="entry name" value="Rad26-like_C"/>
    <property type="match status" value="1"/>
</dbReference>
<dbReference type="InterPro" id="IPR048379">
    <property type="entry name" value="Rad26-like_C"/>
</dbReference>
<evidence type="ECO:0000259" key="2">
    <source>
        <dbReference type="Pfam" id="PF12331"/>
    </source>
</evidence>
<keyword evidence="6" id="KW-1185">Reference proteome</keyword>
<comment type="caution">
    <text evidence="5">The sequence shown here is derived from an EMBL/GenBank/DDBJ whole genome shotgun (WGS) entry which is preliminary data.</text>
</comment>
<feature type="compositionally biased region" description="Polar residues" evidence="1">
    <location>
        <begin position="160"/>
        <end position="184"/>
    </location>
</feature>
<reference evidence="5 6" key="1">
    <citation type="submission" date="2015-03" db="EMBL/GenBank/DDBJ databases">
        <title>RNA-seq based gene annotation and comparative genomics of four Zymoseptoria species reveal species-specific pathogenicity related genes and transposable element activity.</title>
        <authorList>
            <person name="Grandaubert J."/>
            <person name="Bhattacharyya A."/>
            <person name="Stukenbrock E.H."/>
        </authorList>
    </citation>
    <scope>NUCLEOTIDE SEQUENCE [LARGE SCALE GENOMIC DNA]</scope>
    <source>
        <strain evidence="5 6">Zb18110</strain>
    </source>
</reference>
<organism evidence="5 6">
    <name type="scientific">Zymoseptoria brevis</name>
    <dbReference type="NCBI Taxonomy" id="1047168"/>
    <lineage>
        <taxon>Eukaryota</taxon>
        <taxon>Fungi</taxon>
        <taxon>Dikarya</taxon>
        <taxon>Ascomycota</taxon>
        <taxon>Pezizomycotina</taxon>
        <taxon>Dothideomycetes</taxon>
        <taxon>Dothideomycetidae</taxon>
        <taxon>Mycosphaerellales</taxon>
        <taxon>Mycosphaerellaceae</taxon>
        <taxon>Zymoseptoria</taxon>
    </lineage>
</organism>
<accession>A0A0F4GNW1</accession>
<feature type="compositionally biased region" description="Polar residues" evidence="1">
    <location>
        <begin position="27"/>
        <end position="54"/>
    </location>
</feature>
<feature type="compositionally biased region" description="Basic and acidic residues" evidence="1">
    <location>
        <begin position="802"/>
        <end position="823"/>
    </location>
</feature>
<feature type="domain" description="Rad26-like C-terminal" evidence="3">
    <location>
        <begin position="731"/>
        <end position="791"/>
    </location>
</feature>
<feature type="compositionally biased region" description="Basic and acidic residues" evidence="1">
    <location>
        <begin position="325"/>
        <end position="334"/>
    </location>
</feature>
<evidence type="ECO:0000259" key="3">
    <source>
        <dbReference type="Pfam" id="PF21046"/>
    </source>
</evidence>
<feature type="compositionally biased region" description="Basic and acidic residues" evidence="1">
    <location>
        <begin position="201"/>
        <end position="216"/>
    </location>
</feature>
<dbReference type="InterPro" id="IPR022093">
    <property type="entry name" value="Rad26-like_helical"/>
</dbReference>
<evidence type="ECO:0000313" key="5">
    <source>
        <dbReference type="EMBL" id="KJX97895.1"/>
    </source>
</evidence>
<feature type="domain" description="Rad26-like helical repeats" evidence="2">
    <location>
        <begin position="495"/>
        <end position="722"/>
    </location>
</feature>
<proteinExistence type="predicted"/>
<name>A0A0F4GNW1_9PEZI</name>
<feature type="region of interest" description="Disordered" evidence="1">
    <location>
        <begin position="787"/>
        <end position="823"/>
    </location>
</feature>
<gene>
    <name evidence="5" type="ORF">TI39_contig453g00009</name>
</gene>
<feature type="domain" description="Rad26-like N-terminal" evidence="4">
    <location>
        <begin position="391"/>
        <end position="437"/>
    </location>
</feature>
<dbReference type="OrthoDB" id="5245063at2759"/>
<evidence type="ECO:0000313" key="6">
    <source>
        <dbReference type="Proteomes" id="UP000033647"/>
    </source>
</evidence>
<dbReference type="InterPro" id="IPR048380">
    <property type="entry name" value="Rad26-like_N"/>
</dbReference>
<dbReference type="Proteomes" id="UP000033647">
    <property type="component" value="Unassembled WGS sequence"/>
</dbReference>
<feature type="compositionally biased region" description="Acidic residues" evidence="1">
    <location>
        <begin position="101"/>
        <end position="112"/>
    </location>
</feature>
<feature type="region of interest" description="Disordered" evidence="1">
    <location>
        <begin position="241"/>
        <end position="350"/>
    </location>
</feature>
<evidence type="ECO:0000256" key="1">
    <source>
        <dbReference type="SAM" id="MobiDB-lite"/>
    </source>
</evidence>
<dbReference type="Pfam" id="PF12331">
    <property type="entry name" value="Rad26-like_helical_rpts"/>
    <property type="match status" value="1"/>
</dbReference>
<feature type="region of interest" description="Disordered" evidence="1">
    <location>
        <begin position="27"/>
        <end position="189"/>
    </location>
</feature>